<dbReference type="Pfam" id="PF14534">
    <property type="entry name" value="DUF4440"/>
    <property type="match status" value="1"/>
</dbReference>
<name>A0A1M6EFP5_9FIRM</name>
<evidence type="ECO:0000313" key="2">
    <source>
        <dbReference type="EMBL" id="SHI84150.1"/>
    </source>
</evidence>
<dbReference type="RefSeq" id="WP_073025636.1">
    <property type="nucleotide sequence ID" value="NZ_FQZS01000009.1"/>
</dbReference>
<evidence type="ECO:0000313" key="3">
    <source>
        <dbReference type="Proteomes" id="UP000184442"/>
    </source>
</evidence>
<dbReference type="Proteomes" id="UP000184442">
    <property type="component" value="Unassembled WGS sequence"/>
</dbReference>
<protein>
    <recommendedName>
        <fullName evidence="1">DUF4440 domain-containing protein</fullName>
    </recommendedName>
</protein>
<dbReference type="AlphaFoldDB" id="A0A1M6EFP5"/>
<sequence>MDNSKNLRRFLMDLDRQFDKDTSTGGIDAWVSYFADDGVMVLSQGDDLKGRQEIYKSMERAFSLPEFSLRWEPIDAKVSEDGSLGYTYGKYVRRYLDDKGDEVLATGKYTTVWQKQRDGSWKIVLDIGN</sequence>
<keyword evidence="3" id="KW-1185">Reference proteome</keyword>
<dbReference type="SUPFAM" id="SSF54427">
    <property type="entry name" value="NTF2-like"/>
    <property type="match status" value="1"/>
</dbReference>
<dbReference type="InterPro" id="IPR027843">
    <property type="entry name" value="DUF4440"/>
</dbReference>
<organism evidence="2 3">
    <name type="scientific">Lutispora thermophila DSM 19022</name>
    <dbReference type="NCBI Taxonomy" id="1122184"/>
    <lineage>
        <taxon>Bacteria</taxon>
        <taxon>Bacillati</taxon>
        <taxon>Bacillota</taxon>
        <taxon>Clostridia</taxon>
        <taxon>Lutisporales</taxon>
        <taxon>Lutisporaceae</taxon>
        <taxon>Lutispora</taxon>
    </lineage>
</organism>
<evidence type="ECO:0000259" key="1">
    <source>
        <dbReference type="Pfam" id="PF14534"/>
    </source>
</evidence>
<gene>
    <name evidence="2" type="ORF">SAMN02745176_01534</name>
</gene>
<dbReference type="EMBL" id="FQZS01000009">
    <property type="protein sequence ID" value="SHI84150.1"/>
    <property type="molecule type" value="Genomic_DNA"/>
</dbReference>
<feature type="domain" description="DUF4440" evidence="1">
    <location>
        <begin position="12"/>
        <end position="123"/>
    </location>
</feature>
<reference evidence="2 3" key="1">
    <citation type="submission" date="2016-11" db="EMBL/GenBank/DDBJ databases">
        <authorList>
            <person name="Jaros S."/>
            <person name="Januszkiewicz K."/>
            <person name="Wedrychowicz H."/>
        </authorList>
    </citation>
    <scope>NUCLEOTIDE SEQUENCE [LARGE SCALE GENOMIC DNA]</scope>
    <source>
        <strain evidence="2 3">DSM 19022</strain>
    </source>
</reference>
<dbReference type="Gene3D" id="3.10.450.50">
    <property type="match status" value="1"/>
</dbReference>
<dbReference type="STRING" id="1122184.SAMN02745176_01534"/>
<dbReference type="InterPro" id="IPR032710">
    <property type="entry name" value="NTF2-like_dom_sf"/>
</dbReference>
<proteinExistence type="predicted"/>
<accession>A0A1M6EFP5</accession>